<dbReference type="EMBL" id="FWFW01000011">
    <property type="protein sequence ID" value="SLN58243.1"/>
    <property type="molecule type" value="Genomic_DNA"/>
</dbReference>
<evidence type="ECO:0000256" key="5">
    <source>
        <dbReference type="ARBA" id="ARBA00022989"/>
    </source>
</evidence>
<dbReference type="Proteomes" id="UP000193307">
    <property type="component" value="Unassembled WGS sequence"/>
</dbReference>
<dbReference type="InterPro" id="IPR000515">
    <property type="entry name" value="MetI-like"/>
</dbReference>
<dbReference type="PROSITE" id="PS50928">
    <property type="entry name" value="ABC_TM1"/>
    <property type="match status" value="1"/>
</dbReference>
<reference evidence="9 10" key="1">
    <citation type="submission" date="2017-03" db="EMBL/GenBank/DDBJ databases">
        <authorList>
            <person name="Afonso C.L."/>
            <person name="Miller P.J."/>
            <person name="Scott M.A."/>
            <person name="Spackman E."/>
            <person name="Goraichik I."/>
            <person name="Dimitrov K.M."/>
            <person name="Suarez D.L."/>
            <person name="Swayne D.E."/>
        </authorList>
    </citation>
    <scope>NUCLEOTIDE SEQUENCE [LARGE SCALE GENOMIC DNA]</scope>
    <source>
        <strain evidence="9 10">CECT 7971</strain>
    </source>
</reference>
<evidence type="ECO:0000259" key="8">
    <source>
        <dbReference type="PROSITE" id="PS50928"/>
    </source>
</evidence>
<evidence type="ECO:0000256" key="2">
    <source>
        <dbReference type="ARBA" id="ARBA00022448"/>
    </source>
</evidence>
<evidence type="ECO:0000313" key="9">
    <source>
        <dbReference type="EMBL" id="SLN58243.1"/>
    </source>
</evidence>
<keyword evidence="10" id="KW-1185">Reference proteome</keyword>
<feature type="transmembrane region" description="Helical" evidence="7">
    <location>
        <begin position="245"/>
        <end position="269"/>
    </location>
</feature>
<evidence type="ECO:0000256" key="4">
    <source>
        <dbReference type="ARBA" id="ARBA00022692"/>
    </source>
</evidence>
<protein>
    <submittedName>
        <fullName evidence="9">Nickel transport system permease protein NikB</fullName>
    </submittedName>
</protein>
<dbReference type="GO" id="GO:0071916">
    <property type="term" value="F:dipeptide transmembrane transporter activity"/>
    <property type="evidence" value="ECO:0007669"/>
    <property type="project" value="TreeGrafter"/>
</dbReference>
<evidence type="ECO:0000256" key="6">
    <source>
        <dbReference type="ARBA" id="ARBA00023136"/>
    </source>
</evidence>
<dbReference type="PANTHER" id="PTHR43163">
    <property type="entry name" value="DIPEPTIDE TRANSPORT SYSTEM PERMEASE PROTEIN DPPB-RELATED"/>
    <property type="match status" value="1"/>
</dbReference>
<keyword evidence="5 7" id="KW-1133">Transmembrane helix</keyword>
<evidence type="ECO:0000313" key="10">
    <source>
        <dbReference type="Proteomes" id="UP000193307"/>
    </source>
</evidence>
<dbReference type="Gene3D" id="1.10.3720.10">
    <property type="entry name" value="MetI-like"/>
    <property type="match status" value="1"/>
</dbReference>
<feature type="transmembrane region" description="Helical" evidence="7">
    <location>
        <begin position="185"/>
        <end position="205"/>
    </location>
</feature>
<comment type="similarity">
    <text evidence="7">Belongs to the binding-protein-dependent transport system permease family.</text>
</comment>
<feature type="transmembrane region" description="Helical" evidence="7">
    <location>
        <begin position="117"/>
        <end position="139"/>
    </location>
</feature>
<dbReference type="Pfam" id="PF19300">
    <property type="entry name" value="BPD_transp_1_N"/>
    <property type="match status" value="1"/>
</dbReference>
<feature type="domain" description="ABC transmembrane type-1" evidence="8">
    <location>
        <begin position="111"/>
        <end position="312"/>
    </location>
</feature>
<gene>
    <name evidence="9" type="primary">nikB</name>
    <name evidence="9" type="ORF">PAM7971_03017</name>
</gene>
<dbReference type="CDD" id="cd06261">
    <property type="entry name" value="TM_PBP2"/>
    <property type="match status" value="1"/>
</dbReference>
<accession>A0A1Y5T960</accession>
<keyword evidence="2 7" id="KW-0813">Transport</keyword>
<dbReference type="GO" id="GO:0005886">
    <property type="term" value="C:plasma membrane"/>
    <property type="evidence" value="ECO:0007669"/>
    <property type="project" value="UniProtKB-SubCell"/>
</dbReference>
<evidence type="ECO:0000256" key="7">
    <source>
        <dbReference type="RuleBase" id="RU363032"/>
    </source>
</evidence>
<keyword evidence="3" id="KW-1003">Cell membrane</keyword>
<dbReference type="PANTHER" id="PTHR43163:SF6">
    <property type="entry name" value="DIPEPTIDE TRANSPORT SYSTEM PERMEASE PROTEIN DPPB-RELATED"/>
    <property type="match status" value="1"/>
</dbReference>
<dbReference type="InterPro" id="IPR035906">
    <property type="entry name" value="MetI-like_sf"/>
</dbReference>
<comment type="subcellular location">
    <subcellularLocation>
        <location evidence="1 7">Cell membrane</location>
        <topology evidence="1 7">Multi-pass membrane protein</topology>
    </subcellularLocation>
</comment>
<sequence length="322" mass="35285">MGLRTALMCKKFKEYAVLKYLARRVASSLFALLVITVIVFLLSHLSGNPVDALLPDDASQEQIDAFIRDWGLDKPLWQQYATFLGNAVHGDFGTSLKWQGEDAMGFVLDRMPATLQLGGLAILMSVVIALPLGVAAAVYKGTPIDNSAQMFALLGQSMPNFWLGIVLIWVFSVWLGWLPTSGMGTIYHAILPAIAIAWFQVSALARLTRSAMLEVLDAEYIKLARVKGVSESVVIWKHALRNAAVVPLTYFGILAASILTGSVVIETVFSWPGMGWVAIEAIRGRDFPVVQAVIIAYAVIYMISNLVVDLLYVAIDPRIRND</sequence>
<feature type="transmembrane region" description="Helical" evidence="7">
    <location>
        <begin position="160"/>
        <end position="179"/>
    </location>
</feature>
<keyword evidence="6 7" id="KW-0472">Membrane</keyword>
<proteinExistence type="inferred from homology"/>
<dbReference type="InterPro" id="IPR045621">
    <property type="entry name" value="BPD_transp_1_N"/>
</dbReference>
<dbReference type="AlphaFoldDB" id="A0A1Y5T960"/>
<evidence type="ECO:0000256" key="1">
    <source>
        <dbReference type="ARBA" id="ARBA00004651"/>
    </source>
</evidence>
<dbReference type="Pfam" id="PF00528">
    <property type="entry name" value="BPD_transp_1"/>
    <property type="match status" value="1"/>
</dbReference>
<name>A0A1Y5T960_9RHOB</name>
<organism evidence="9 10">
    <name type="scientific">Pacificibacter marinus</name>
    <dbReference type="NCBI Taxonomy" id="658057"/>
    <lineage>
        <taxon>Bacteria</taxon>
        <taxon>Pseudomonadati</taxon>
        <taxon>Pseudomonadota</taxon>
        <taxon>Alphaproteobacteria</taxon>
        <taxon>Rhodobacterales</taxon>
        <taxon>Roseobacteraceae</taxon>
        <taxon>Pacificibacter</taxon>
    </lineage>
</organism>
<feature type="transmembrane region" description="Helical" evidence="7">
    <location>
        <begin position="289"/>
        <end position="315"/>
    </location>
</feature>
<feature type="transmembrane region" description="Helical" evidence="7">
    <location>
        <begin position="21"/>
        <end position="45"/>
    </location>
</feature>
<dbReference type="STRING" id="658057.SAMN04488032_11162"/>
<dbReference type="SUPFAM" id="SSF161098">
    <property type="entry name" value="MetI-like"/>
    <property type="match status" value="1"/>
</dbReference>
<evidence type="ECO:0000256" key="3">
    <source>
        <dbReference type="ARBA" id="ARBA00022475"/>
    </source>
</evidence>
<keyword evidence="4 7" id="KW-0812">Transmembrane</keyword>